<reference evidence="8" key="1">
    <citation type="journal article" date="2021" name="Nat. Commun.">
        <title>Genetic determinants of endophytism in the Arabidopsis root mycobiome.</title>
        <authorList>
            <person name="Mesny F."/>
            <person name="Miyauchi S."/>
            <person name="Thiergart T."/>
            <person name="Pickel B."/>
            <person name="Atanasova L."/>
            <person name="Karlsson M."/>
            <person name="Huettel B."/>
            <person name="Barry K.W."/>
            <person name="Haridas S."/>
            <person name="Chen C."/>
            <person name="Bauer D."/>
            <person name="Andreopoulos W."/>
            <person name="Pangilinan J."/>
            <person name="LaButti K."/>
            <person name="Riley R."/>
            <person name="Lipzen A."/>
            <person name="Clum A."/>
            <person name="Drula E."/>
            <person name="Henrissat B."/>
            <person name="Kohler A."/>
            <person name="Grigoriev I.V."/>
            <person name="Martin F.M."/>
            <person name="Hacquard S."/>
        </authorList>
    </citation>
    <scope>NUCLEOTIDE SEQUENCE</scope>
    <source>
        <strain evidence="8">FSSC 5 MPI-SDFR-AT-0091</strain>
    </source>
</reference>
<keyword evidence="5" id="KW-0503">Monooxygenase</keyword>
<keyword evidence="9" id="KW-1185">Reference proteome</keyword>
<keyword evidence="2" id="KW-0285">Flavoprotein</keyword>
<gene>
    <name evidence="8" type="ORF">B0J15DRAFT_535498</name>
</gene>
<protein>
    <recommendedName>
        <fullName evidence="7">FAD-binding domain-containing protein</fullName>
    </recommendedName>
</protein>
<dbReference type="Proteomes" id="UP000736672">
    <property type="component" value="Unassembled WGS sequence"/>
</dbReference>
<evidence type="ECO:0000256" key="3">
    <source>
        <dbReference type="ARBA" id="ARBA00022827"/>
    </source>
</evidence>
<organism evidence="8 9">
    <name type="scientific">Fusarium solani</name>
    <name type="common">Filamentous fungus</name>
    <dbReference type="NCBI Taxonomy" id="169388"/>
    <lineage>
        <taxon>Eukaryota</taxon>
        <taxon>Fungi</taxon>
        <taxon>Dikarya</taxon>
        <taxon>Ascomycota</taxon>
        <taxon>Pezizomycotina</taxon>
        <taxon>Sordariomycetes</taxon>
        <taxon>Hypocreomycetidae</taxon>
        <taxon>Hypocreales</taxon>
        <taxon>Nectriaceae</taxon>
        <taxon>Fusarium</taxon>
        <taxon>Fusarium solani species complex</taxon>
    </lineage>
</organism>
<keyword evidence="4" id="KW-0560">Oxidoreductase</keyword>
<dbReference type="SUPFAM" id="SSF54373">
    <property type="entry name" value="FAD-linked reductases, C-terminal domain"/>
    <property type="match status" value="1"/>
</dbReference>
<dbReference type="Gene3D" id="2.40.400.10">
    <property type="entry name" value="Acetoacetate decarboxylase-like"/>
    <property type="match status" value="1"/>
</dbReference>
<evidence type="ECO:0000256" key="5">
    <source>
        <dbReference type="ARBA" id="ARBA00023033"/>
    </source>
</evidence>
<dbReference type="PANTHER" id="PTHR13789:SF261">
    <property type="entry name" value="HYDROXYLASE, PUTATIVE (AFU_ORTHOLOGUE AFUA_7G00590)-RELATED"/>
    <property type="match status" value="1"/>
</dbReference>
<sequence>MSTCGSVTQSSVGHTNCDLEDHARNHDQYPRSSPLEDFSGIGGLTAALGLRQQGHEVTLFERSHLAKETGAAIHLAPNCHGILRRFGVFPETFGANPVNGVTEYDAAGKLKFDNDLSKALRIWQHPWVLSHRVQLHEELKKLAVSSEGLGTPAVLQTSSQVVDVDPSTATVKLADGTSISGDLVLGADGVSSITRQIVVGPGVKPYGSGKSAFRFMIPCERIGKNPITKEFLDRQGYLTMWMGDDRRLIMYPCSNNTVMNFVGIHPSEISAAASKGDGWGQGGSKELLLDVYKGFEQRVRSLLEFVDSSELKVWTLLDMERIPSWHRERLVLLGDAAHPFLPRGIAIEDAASLCALLPRGTRRDDIADRLPLYEKLRDHRAHKVQEFTRQAGMDLNDENRGDFNIMEFMGYNFSHDEWHNSTRALKELLWSRNGGVYWRSPVSFGPMPSPRQDHYGRPIPSQDSRFTTYKLRFKTSATHLKTLLPTPAFSFYQPGTIAEASFQCTELKDLKWLGGGGYNFFGLWIHGVQYEKKDGSKLRGSFLAVLLESLTDPIVTGREELGMPKIYCDIDVEKQDSTASIRCSWRGATFVEMALNEEGLLVYRYVPAVGNPGVADAAYPVFLQNGLANNPPEVDKVTVGSGGGLVFTEGNWENLPTLHHIAAGFSEIPVYDIVESKVEEGHGVDDLAHARRVE</sequence>
<dbReference type="SUPFAM" id="SSF51905">
    <property type="entry name" value="FAD/NAD(P)-binding domain"/>
    <property type="match status" value="1"/>
</dbReference>
<dbReference type="Pfam" id="PF01494">
    <property type="entry name" value="FAD_binding_3"/>
    <property type="match status" value="1"/>
</dbReference>
<evidence type="ECO:0000256" key="1">
    <source>
        <dbReference type="ARBA" id="ARBA00007992"/>
    </source>
</evidence>
<evidence type="ECO:0000256" key="6">
    <source>
        <dbReference type="SAM" id="MobiDB-lite"/>
    </source>
</evidence>
<dbReference type="Pfam" id="PF06314">
    <property type="entry name" value="ADC"/>
    <property type="match status" value="1"/>
</dbReference>
<dbReference type="InterPro" id="IPR002938">
    <property type="entry name" value="FAD-bd"/>
</dbReference>
<evidence type="ECO:0000256" key="2">
    <source>
        <dbReference type="ARBA" id="ARBA00022630"/>
    </source>
</evidence>
<proteinExistence type="inferred from homology"/>
<evidence type="ECO:0000313" key="8">
    <source>
        <dbReference type="EMBL" id="KAH7258472.1"/>
    </source>
</evidence>
<dbReference type="GO" id="GO:0004497">
    <property type="term" value="F:monooxygenase activity"/>
    <property type="evidence" value="ECO:0007669"/>
    <property type="project" value="UniProtKB-KW"/>
</dbReference>
<dbReference type="PANTHER" id="PTHR13789">
    <property type="entry name" value="MONOOXYGENASE"/>
    <property type="match status" value="1"/>
</dbReference>
<evidence type="ECO:0000259" key="7">
    <source>
        <dbReference type="Pfam" id="PF01494"/>
    </source>
</evidence>
<dbReference type="InterPro" id="IPR010451">
    <property type="entry name" value="Acetoacetate_decarboxylase"/>
</dbReference>
<dbReference type="AlphaFoldDB" id="A0A9P9HKS3"/>
<keyword evidence="3" id="KW-0274">FAD</keyword>
<dbReference type="InterPro" id="IPR023375">
    <property type="entry name" value="ADC_dom_sf"/>
</dbReference>
<dbReference type="SUPFAM" id="SSF160104">
    <property type="entry name" value="Acetoacetate decarboxylase-like"/>
    <property type="match status" value="1"/>
</dbReference>
<comment type="caution">
    <text evidence="8">The sequence shown here is derived from an EMBL/GenBank/DDBJ whole genome shotgun (WGS) entry which is preliminary data.</text>
</comment>
<dbReference type="OrthoDB" id="1047367at2759"/>
<evidence type="ECO:0000256" key="4">
    <source>
        <dbReference type="ARBA" id="ARBA00023002"/>
    </source>
</evidence>
<dbReference type="GO" id="GO:0071949">
    <property type="term" value="F:FAD binding"/>
    <property type="evidence" value="ECO:0007669"/>
    <property type="project" value="InterPro"/>
</dbReference>
<comment type="similarity">
    <text evidence="1">Belongs to the paxM FAD-dependent monooxygenase family.</text>
</comment>
<dbReference type="EMBL" id="JAGTJS010000009">
    <property type="protein sequence ID" value="KAH7258472.1"/>
    <property type="molecule type" value="Genomic_DNA"/>
</dbReference>
<name>A0A9P9HKS3_FUSSL</name>
<feature type="compositionally biased region" description="Basic and acidic residues" evidence="6">
    <location>
        <begin position="17"/>
        <end position="29"/>
    </location>
</feature>
<accession>A0A9P9HKS3</accession>
<dbReference type="InterPro" id="IPR036188">
    <property type="entry name" value="FAD/NAD-bd_sf"/>
</dbReference>
<feature type="region of interest" description="Disordered" evidence="6">
    <location>
        <begin position="1"/>
        <end position="32"/>
    </location>
</feature>
<evidence type="ECO:0000313" key="9">
    <source>
        <dbReference type="Proteomes" id="UP000736672"/>
    </source>
</evidence>
<feature type="compositionally biased region" description="Polar residues" evidence="6">
    <location>
        <begin position="1"/>
        <end position="14"/>
    </location>
</feature>
<feature type="domain" description="FAD-binding" evidence="7">
    <location>
        <begin position="39"/>
        <end position="387"/>
    </location>
</feature>
<dbReference type="InterPro" id="IPR050493">
    <property type="entry name" value="FAD-dep_Monooxygenase_BioMet"/>
</dbReference>
<dbReference type="Gene3D" id="3.50.50.60">
    <property type="entry name" value="FAD/NAD(P)-binding domain"/>
    <property type="match status" value="1"/>
</dbReference>
<dbReference type="GO" id="GO:0016829">
    <property type="term" value="F:lyase activity"/>
    <property type="evidence" value="ECO:0007669"/>
    <property type="project" value="InterPro"/>
</dbReference>